<evidence type="ECO:0000259" key="13">
    <source>
        <dbReference type="PROSITE" id="PS50253"/>
    </source>
</evidence>
<evidence type="ECO:0000256" key="11">
    <source>
        <dbReference type="RuleBase" id="RU003375"/>
    </source>
</evidence>
<dbReference type="GO" id="GO:0005743">
    <property type="term" value="C:mitochondrial inner membrane"/>
    <property type="evidence" value="ECO:0007669"/>
    <property type="project" value="UniProtKB-SubCell"/>
</dbReference>
<evidence type="ECO:0000256" key="3">
    <source>
        <dbReference type="ARBA" id="ARBA00015944"/>
    </source>
</evidence>
<dbReference type="EMBL" id="AJ421450">
    <property type="protein sequence ID" value="CAD13414.2"/>
    <property type="molecule type" value="Genomic_DNA"/>
</dbReference>
<dbReference type="FunFam" id="1.10.287.70:FF:000048">
    <property type="entry name" value="Cytochrome c oxidase subunit 3"/>
    <property type="match status" value="1"/>
</dbReference>
<dbReference type="InterPro" id="IPR000298">
    <property type="entry name" value="Cyt_c_oxidase-like_su3"/>
</dbReference>
<evidence type="ECO:0000256" key="4">
    <source>
        <dbReference type="ARBA" id="ARBA00022692"/>
    </source>
</evidence>
<evidence type="ECO:0000256" key="8">
    <source>
        <dbReference type="ARBA" id="ARBA00023128"/>
    </source>
</evidence>
<dbReference type="PANTHER" id="PTHR11403:SF7">
    <property type="entry name" value="CYTOCHROME C OXIDASE SUBUNIT 3"/>
    <property type="match status" value="1"/>
</dbReference>
<accession>Q8LWN6</accession>
<feature type="transmembrane region" description="Helical" evidence="12">
    <location>
        <begin position="159"/>
        <end position="177"/>
    </location>
</feature>
<organism evidence="14">
    <name type="scientific">Tamandua tetradactyla</name>
    <name type="common">Southern anteater</name>
    <name type="synonym">Myrmecophaga tetradactyla</name>
    <dbReference type="NCBI Taxonomy" id="48850"/>
    <lineage>
        <taxon>Eukaryota</taxon>
        <taxon>Metazoa</taxon>
        <taxon>Chordata</taxon>
        <taxon>Craniata</taxon>
        <taxon>Vertebrata</taxon>
        <taxon>Euteleostomi</taxon>
        <taxon>Mammalia</taxon>
        <taxon>Eutheria</taxon>
        <taxon>Xenarthra</taxon>
        <taxon>Pilosa</taxon>
        <taxon>Vermilingua</taxon>
        <taxon>Myrmecophagidae</taxon>
        <taxon>Tamandua</taxon>
    </lineage>
</organism>
<name>Q8LWN6_TAMTE</name>
<feature type="transmembrane region" description="Helical" evidence="12">
    <location>
        <begin position="79"/>
        <end position="102"/>
    </location>
</feature>
<keyword evidence="7 12" id="KW-1133">Transmembrane helix</keyword>
<keyword evidence="6" id="KW-1278">Translocase</keyword>
<evidence type="ECO:0000256" key="9">
    <source>
        <dbReference type="ARBA" id="ARBA00023136"/>
    </source>
</evidence>
<comment type="catalytic activity">
    <reaction evidence="10">
        <text>4 Fe(II)-[cytochrome c] + O2 + 8 H(+)(in) = 4 Fe(III)-[cytochrome c] + 2 H2O + 4 H(+)(out)</text>
        <dbReference type="Rhea" id="RHEA:11436"/>
        <dbReference type="Rhea" id="RHEA-COMP:10350"/>
        <dbReference type="Rhea" id="RHEA-COMP:14399"/>
        <dbReference type="ChEBI" id="CHEBI:15377"/>
        <dbReference type="ChEBI" id="CHEBI:15378"/>
        <dbReference type="ChEBI" id="CHEBI:15379"/>
        <dbReference type="ChEBI" id="CHEBI:29033"/>
        <dbReference type="ChEBI" id="CHEBI:29034"/>
        <dbReference type="EC" id="7.1.1.9"/>
    </reaction>
    <physiologicalReaction direction="left-to-right" evidence="10">
        <dbReference type="Rhea" id="RHEA:11437"/>
    </physiologicalReaction>
</comment>
<feature type="domain" description="Heme-copper oxidase subunit III family profile" evidence="13">
    <location>
        <begin position="4"/>
        <end position="261"/>
    </location>
</feature>
<feature type="transmembrane region" description="Helical" evidence="12">
    <location>
        <begin position="240"/>
        <end position="260"/>
    </location>
</feature>
<reference evidence="14" key="1">
    <citation type="journal article" date="2002" name="Proc. Natl. Acad. Sci. U.S.A.">
        <title>Mammalian mitogenomic relationships and the root of the eutherian tree.</title>
        <authorList>
            <person name="Arnason U."/>
            <person name="Adegoke J.A."/>
            <person name="Bodin K."/>
            <person name="Born E.W."/>
            <person name="Esa Y.B."/>
            <person name="Gullberg A."/>
            <person name="Nilsson M."/>
            <person name="Short R.V."/>
            <person name="Xu X."/>
            <person name="Janke A."/>
        </authorList>
    </citation>
    <scope>NUCLEOTIDE SEQUENCE</scope>
</reference>
<gene>
    <name evidence="14" type="primary">COIII</name>
</gene>
<evidence type="ECO:0000256" key="5">
    <source>
        <dbReference type="ARBA" id="ARBA00022792"/>
    </source>
</evidence>
<evidence type="ECO:0000256" key="1">
    <source>
        <dbReference type="ARBA" id="ARBA00004448"/>
    </source>
</evidence>
<feature type="transmembrane region" description="Helical" evidence="12">
    <location>
        <begin position="41"/>
        <end position="58"/>
    </location>
</feature>
<dbReference type="InterPro" id="IPR035973">
    <property type="entry name" value="Cyt_c_oxidase_su3-like_sf"/>
</dbReference>
<evidence type="ECO:0000256" key="10">
    <source>
        <dbReference type="ARBA" id="ARBA00049512"/>
    </source>
</evidence>
<feature type="transmembrane region" description="Helical" evidence="12">
    <location>
        <begin position="16"/>
        <end position="35"/>
    </location>
</feature>
<feature type="transmembrane region" description="Helical" evidence="12">
    <location>
        <begin position="197"/>
        <end position="220"/>
    </location>
</feature>
<keyword evidence="8 11" id="KW-0496">Mitochondrion</keyword>
<dbReference type="FunFam" id="1.20.120.80:FF:000002">
    <property type="entry name" value="Cytochrome c oxidase subunit 3"/>
    <property type="match status" value="1"/>
</dbReference>
<evidence type="ECO:0000256" key="2">
    <source>
        <dbReference type="ARBA" id="ARBA00010581"/>
    </source>
</evidence>
<dbReference type="GO" id="GO:0006123">
    <property type="term" value="P:mitochondrial electron transport, cytochrome c to oxygen"/>
    <property type="evidence" value="ECO:0007669"/>
    <property type="project" value="TreeGrafter"/>
</dbReference>
<dbReference type="GO" id="GO:0004129">
    <property type="term" value="F:cytochrome-c oxidase activity"/>
    <property type="evidence" value="ECO:0007669"/>
    <property type="project" value="UniProtKB-EC"/>
</dbReference>
<sequence>MTHQTHSYHMVNPSPWPLTGALSALLMTSGLAMWFNFNSMNLLALGLLTNFLTMYQWWRDVIRESTFQGHHTSTVQKGLRYGMILFIISEVFFFAGFFWAFYHSSLAPTPELGGCWPPTGILALNPLEVPLLNTAVLLASGVSITWAHHSLMEGNRTHMLQALFITISLGVYFTLLQASEYFEAPFTISDGVYGSTFFMATGFHGLHVIIGSSFLIVCFFRQLKFHFTSNHHFGFEAAAWYWHFVDVVWLFLYVSIYWWGSYPFSKNKYSWLPISKFQTNLEKGN</sequence>
<dbReference type="AlphaFoldDB" id="Q8LWN6"/>
<dbReference type="InterPro" id="IPR024791">
    <property type="entry name" value="Cyt_c/ubiquinol_Oxase_su3"/>
</dbReference>
<keyword evidence="5" id="KW-0999">Mitochondrion inner membrane</keyword>
<comment type="function">
    <text evidence="11">Component of the cytochrome c oxidase, the last enzyme in the mitochondrial electron transport chain which drives oxidative phosphorylation. The respiratory chain contains 3 multisubunit complexes succinate dehydrogenase (complex II, CII), ubiquinol-cytochrome c oxidoreductase (cytochrome b-c1 complex, complex III, CIII) and cytochrome c oxidase (complex IV, CIV), that cooperate to transfer electrons derived from NADH and succinate to molecular oxygen, creating an electrochemical gradient over the inner membrane that drives transmembrane transport and the ATP synthase. Cytochrome c oxidase is the component of the respiratory chain that catalyzes the reduction of oxygen to water. Electrons originating from reduced cytochrome c in the intermembrane space (IMS) are transferred via the dinuclear copper A center (CU(A)) of subunit 2 and heme A of subunit 1 to the active site in subunit 1, a binuclear center (BNC) formed by heme A3 and copper B (CU(B)). The BNC reduces molecular oxygen to 2 water molecules using 4 electrons from cytochrome c in the IMS and 4 protons from the mitochondrial matrix.</text>
</comment>
<keyword evidence="9 12" id="KW-0472">Membrane</keyword>
<dbReference type="PROSITE" id="PS50253">
    <property type="entry name" value="COX3"/>
    <property type="match status" value="1"/>
</dbReference>
<dbReference type="CDD" id="cd01665">
    <property type="entry name" value="Cyt_c_Oxidase_III"/>
    <property type="match status" value="1"/>
</dbReference>
<protein>
    <recommendedName>
        <fullName evidence="3 11">Cytochrome c oxidase subunit 3</fullName>
    </recommendedName>
</protein>
<proteinExistence type="inferred from homology"/>
<dbReference type="Gene3D" id="1.10.287.70">
    <property type="match status" value="1"/>
</dbReference>
<comment type="similarity">
    <text evidence="2 11">Belongs to the cytochrome c oxidase subunit 3 family.</text>
</comment>
<geneLocation type="mitochondrion" evidence="14"/>
<dbReference type="GO" id="GO:0045277">
    <property type="term" value="C:respiratory chain complex IV"/>
    <property type="evidence" value="ECO:0007669"/>
    <property type="project" value="UniProtKB-ARBA"/>
</dbReference>
<dbReference type="PANTHER" id="PTHR11403">
    <property type="entry name" value="CYTOCHROME C OXIDASE SUBUNIT III"/>
    <property type="match status" value="1"/>
</dbReference>
<dbReference type="Pfam" id="PF00510">
    <property type="entry name" value="COX3"/>
    <property type="match status" value="1"/>
</dbReference>
<comment type="subcellular location">
    <subcellularLocation>
        <location evidence="1">Mitochondrion inner membrane</location>
        <topology evidence="1">Multi-pass membrane protein</topology>
    </subcellularLocation>
</comment>
<dbReference type="Gene3D" id="1.20.120.80">
    <property type="entry name" value="Cytochrome c oxidase, subunit III, four-helix bundle"/>
    <property type="match status" value="1"/>
</dbReference>
<evidence type="ECO:0000313" key="14">
    <source>
        <dbReference type="EMBL" id="CAD13414.2"/>
    </source>
</evidence>
<dbReference type="InterPro" id="IPR013833">
    <property type="entry name" value="Cyt_c_oxidase_su3_a-hlx"/>
</dbReference>
<evidence type="ECO:0000256" key="12">
    <source>
        <dbReference type="SAM" id="Phobius"/>
    </source>
</evidence>
<keyword evidence="4 11" id="KW-0812">Transmembrane</keyword>
<evidence type="ECO:0000256" key="7">
    <source>
        <dbReference type="ARBA" id="ARBA00022989"/>
    </source>
</evidence>
<dbReference type="InterPro" id="IPR033945">
    <property type="entry name" value="Cyt_c_oxase_su3_dom"/>
</dbReference>
<evidence type="ECO:0000256" key="6">
    <source>
        <dbReference type="ARBA" id="ARBA00022967"/>
    </source>
</evidence>
<dbReference type="SUPFAM" id="SSF81452">
    <property type="entry name" value="Cytochrome c oxidase subunit III-like"/>
    <property type="match status" value="1"/>
</dbReference>